<dbReference type="Gene3D" id="3.90.1210.10">
    <property type="entry name" value="Antifreeze-like/N-acetylneuraminic acid synthase C-terminal domain"/>
    <property type="match status" value="1"/>
</dbReference>
<dbReference type="RefSeq" id="WP_115278274.1">
    <property type="nucleotide sequence ID" value="NZ_AP022600.1"/>
</dbReference>
<keyword evidence="3" id="KW-1185">Reference proteome</keyword>
<gene>
    <name evidence="2" type="ORF">NCTC10821_01955</name>
</gene>
<sequence>MGHRLDPTPFNRIRQALQPDWVHSARARRVIAAGLVLLAAAAALRAEPGGAHRDAIVATQDLRPGVVITAQDVVVQQRPVDTLPDGALGDIGAAVGATPAGAVRPGEVITDVRVLGPRLTESAAGPDARVVPVQLTSSAILDLIREGDVVDIVAVPPGGPAPDASATPRIVATDAVVVLVSPEAGGLGGRSDRVVLVALPAAAATEVAAAALGEAVTLTLH</sequence>
<protein>
    <submittedName>
        <fullName evidence="2">Flagellar basal body P-ring biosynthesis protein</fullName>
    </submittedName>
</protein>
<dbReference type="CDD" id="cd11614">
    <property type="entry name" value="SAF_CpaB_FlgA_like"/>
    <property type="match status" value="1"/>
</dbReference>
<dbReference type="OrthoDB" id="4808509at2"/>
<dbReference type="Proteomes" id="UP000254978">
    <property type="component" value="Unassembled WGS sequence"/>
</dbReference>
<evidence type="ECO:0000259" key="1">
    <source>
        <dbReference type="SMART" id="SM00858"/>
    </source>
</evidence>
<proteinExistence type="predicted"/>
<keyword evidence="2" id="KW-0966">Cell projection</keyword>
<feature type="domain" description="SAF" evidence="1">
    <location>
        <begin position="53"/>
        <end position="115"/>
    </location>
</feature>
<dbReference type="Pfam" id="PF08666">
    <property type="entry name" value="SAF"/>
    <property type="match status" value="1"/>
</dbReference>
<dbReference type="SMART" id="SM00858">
    <property type="entry name" value="SAF"/>
    <property type="match status" value="1"/>
</dbReference>
<keyword evidence="2" id="KW-0282">Flagellum</keyword>
<accession>A0A378TC83</accession>
<dbReference type="EMBL" id="UGQT01000001">
    <property type="protein sequence ID" value="STZ58442.1"/>
    <property type="molecule type" value="Genomic_DNA"/>
</dbReference>
<organism evidence="2 3">
    <name type="scientific">Mycolicibacterium tokaiense</name>
    <dbReference type="NCBI Taxonomy" id="39695"/>
    <lineage>
        <taxon>Bacteria</taxon>
        <taxon>Bacillati</taxon>
        <taxon>Actinomycetota</taxon>
        <taxon>Actinomycetes</taxon>
        <taxon>Mycobacteriales</taxon>
        <taxon>Mycobacteriaceae</taxon>
        <taxon>Mycolicibacterium</taxon>
    </lineage>
</organism>
<evidence type="ECO:0000313" key="2">
    <source>
        <dbReference type="EMBL" id="STZ58442.1"/>
    </source>
</evidence>
<keyword evidence="2" id="KW-0969">Cilium</keyword>
<dbReference type="AlphaFoldDB" id="A0A378TC83"/>
<name>A0A378TC83_9MYCO</name>
<reference evidence="2 3" key="1">
    <citation type="submission" date="2018-06" db="EMBL/GenBank/DDBJ databases">
        <authorList>
            <consortium name="Pathogen Informatics"/>
            <person name="Doyle S."/>
        </authorList>
    </citation>
    <scope>NUCLEOTIDE SEQUENCE [LARGE SCALE GENOMIC DNA]</scope>
    <source>
        <strain evidence="2 3">NCTC10821</strain>
    </source>
</reference>
<evidence type="ECO:0000313" key="3">
    <source>
        <dbReference type="Proteomes" id="UP000254978"/>
    </source>
</evidence>
<dbReference type="InterPro" id="IPR013974">
    <property type="entry name" value="SAF"/>
</dbReference>